<dbReference type="SUPFAM" id="SSF57959">
    <property type="entry name" value="Leucine zipper domain"/>
    <property type="match status" value="1"/>
</dbReference>
<comment type="caution">
    <text evidence="7">The sequence shown here is derived from an EMBL/GenBank/DDBJ whole genome shotgun (WGS) entry which is preliminary data.</text>
</comment>
<feature type="region of interest" description="Disordered" evidence="5">
    <location>
        <begin position="61"/>
        <end position="138"/>
    </location>
</feature>
<feature type="compositionally biased region" description="Basic and acidic residues" evidence="5">
    <location>
        <begin position="120"/>
        <end position="132"/>
    </location>
</feature>
<dbReference type="Gene3D" id="1.20.5.170">
    <property type="match status" value="1"/>
</dbReference>
<dbReference type="PROSITE" id="PS51257">
    <property type="entry name" value="PROKAR_LIPOPROTEIN"/>
    <property type="match status" value="1"/>
</dbReference>
<reference evidence="7 8" key="1">
    <citation type="submission" date="2019-03" db="EMBL/GenBank/DDBJ databases">
        <title>Sequencing 23 genomes of Wallemia ichthyophaga.</title>
        <authorList>
            <person name="Gostincar C."/>
        </authorList>
    </citation>
    <scope>NUCLEOTIDE SEQUENCE [LARGE SCALE GENOMIC DNA]</scope>
    <source>
        <strain evidence="7 8">EXF-6200</strain>
    </source>
</reference>
<gene>
    <name evidence="7" type="ORF">E3P86_04010</name>
</gene>
<evidence type="ECO:0000259" key="6">
    <source>
        <dbReference type="PROSITE" id="PS50217"/>
    </source>
</evidence>
<name>A0A4T0IDY2_WALIC</name>
<dbReference type="EMBL" id="SPOI01000402">
    <property type="protein sequence ID" value="TIB27776.1"/>
    <property type="molecule type" value="Genomic_DNA"/>
</dbReference>
<dbReference type="Proteomes" id="UP000310689">
    <property type="component" value="Unassembled WGS sequence"/>
</dbReference>
<dbReference type="PANTHER" id="PTHR23351:SF24">
    <property type="entry name" value="ACTIVATING TRANSCRIPTION FACTOR 3-RELATED"/>
    <property type="match status" value="1"/>
</dbReference>
<evidence type="ECO:0000256" key="1">
    <source>
        <dbReference type="ARBA" id="ARBA00023015"/>
    </source>
</evidence>
<evidence type="ECO:0000313" key="8">
    <source>
        <dbReference type="Proteomes" id="UP000310689"/>
    </source>
</evidence>
<keyword evidence="1" id="KW-0805">Transcription regulation</keyword>
<proteinExistence type="predicted"/>
<dbReference type="CDD" id="cd14686">
    <property type="entry name" value="bZIP"/>
    <property type="match status" value="1"/>
</dbReference>
<feature type="region of interest" description="Disordered" evidence="5">
    <location>
        <begin position="1"/>
        <end position="26"/>
    </location>
</feature>
<accession>A0A4T0IDY2</accession>
<organism evidence="7 8">
    <name type="scientific">Wallemia ichthyophaga</name>
    <dbReference type="NCBI Taxonomy" id="245174"/>
    <lineage>
        <taxon>Eukaryota</taxon>
        <taxon>Fungi</taxon>
        <taxon>Dikarya</taxon>
        <taxon>Basidiomycota</taxon>
        <taxon>Wallemiomycotina</taxon>
        <taxon>Wallemiomycetes</taxon>
        <taxon>Wallemiales</taxon>
        <taxon>Wallemiaceae</taxon>
        <taxon>Wallemia</taxon>
    </lineage>
</organism>
<evidence type="ECO:0000256" key="2">
    <source>
        <dbReference type="ARBA" id="ARBA00023125"/>
    </source>
</evidence>
<evidence type="ECO:0000256" key="5">
    <source>
        <dbReference type="SAM" id="MobiDB-lite"/>
    </source>
</evidence>
<dbReference type="InterPro" id="IPR004827">
    <property type="entry name" value="bZIP"/>
</dbReference>
<dbReference type="InterPro" id="IPR046347">
    <property type="entry name" value="bZIP_sf"/>
</dbReference>
<dbReference type="GO" id="GO:0000978">
    <property type="term" value="F:RNA polymerase II cis-regulatory region sequence-specific DNA binding"/>
    <property type="evidence" value="ECO:0007669"/>
    <property type="project" value="TreeGrafter"/>
</dbReference>
<feature type="coiled-coil region" evidence="4">
    <location>
        <begin position="146"/>
        <end position="180"/>
    </location>
</feature>
<dbReference type="PANTHER" id="PTHR23351">
    <property type="entry name" value="FOS TRANSCRIPTION FACTOR-RELATED"/>
    <property type="match status" value="1"/>
</dbReference>
<dbReference type="InterPro" id="IPR000837">
    <property type="entry name" value="AP-1"/>
</dbReference>
<sequence length="196" mass="22345">MSKTKTNYSDSHGNSNATSASCTAQQESSYLSPFYQTYPANGFTGIKASPEREIPPFALPHYVHQQPSFARSRRSSYESEGSNATSSRKSSLNTNTNASTADSLGSNSTTTQHNISDTNDADKKLQQRERNKQAASRFRIRQQYKTESLQMENDWLKRERVRLQRENLALKDENRRLSLEQEGHYEGGNMYTQRIF</sequence>
<dbReference type="GO" id="GO:0000981">
    <property type="term" value="F:DNA-binding transcription factor activity, RNA polymerase II-specific"/>
    <property type="evidence" value="ECO:0007669"/>
    <property type="project" value="TreeGrafter"/>
</dbReference>
<dbReference type="PROSITE" id="PS50217">
    <property type="entry name" value="BZIP"/>
    <property type="match status" value="1"/>
</dbReference>
<feature type="compositionally biased region" description="Polar residues" evidence="5">
    <location>
        <begin position="78"/>
        <end position="118"/>
    </location>
</feature>
<feature type="domain" description="BZIP" evidence="6">
    <location>
        <begin position="121"/>
        <end position="177"/>
    </location>
</feature>
<evidence type="ECO:0000256" key="4">
    <source>
        <dbReference type="SAM" id="Coils"/>
    </source>
</evidence>
<evidence type="ECO:0000256" key="3">
    <source>
        <dbReference type="ARBA" id="ARBA00023163"/>
    </source>
</evidence>
<dbReference type="PROSITE" id="PS00036">
    <property type="entry name" value="BZIP_BASIC"/>
    <property type="match status" value="1"/>
</dbReference>
<evidence type="ECO:0000313" key="7">
    <source>
        <dbReference type="EMBL" id="TIB27776.1"/>
    </source>
</evidence>
<dbReference type="AlphaFoldDB" id="A0A4T0IDY2"/>
<keyword evidence="4" id="KW-0175">Coiled coil</keyword>
<dbReference type="Pfam" id="PF07716">
    <property type="entry name" value="bZIP_2"/>
    <property type="match status" value="1"/>
</dbReference>
<dbReference type="GO" id="GO:0005634">
    <property type="term" value="C:nucleus"/>
    <property type="evidence" value="ECO:0007669"/>
    <property type="project" value="TreeGrafter"/>
</dbReference>
<keyword evidence="2" id="KW-0238">DNA-binding</keyword>
<keyword evidence="3" id="KW-0804">Transcription</keyword>
<protein>
    <recommendedName>
        <fullName evidence="6">BZIP domain-containing protein</fullName>
    </recommendedName>
</protein>